<dbReference type="EMBL" id="JACXVP010000010">
    <property type="protein sequence ID" value="KAG5580963.1"/>
    <property type="molecule type" value="Genomic_DNA"/>
</dbReference>
<dbReference type="Proteomes" id="UP000824120">
    <property type="component" value="Chromosome 10"/>
</dbReference>
<gene>
    <name evidence="1" type="ORF">H5410_051590</name>
</gene>
<reference evidence="1 2" key="1">
    <citation type="submission" date="2020-09" db="EMBL/GenBank/DDBJ databases">
        <title>De no assembly of potato wild relative species, Solanum commersonii.</title>
        <authorList>
            <person name="Cho K."/>
        </authorList>
    </citation>
    <scope>NUCLEOTIDE SEQUENCE [LARGE SCALE GENOMIC DNA]</scope>
    <source>
        <strain evidence="1">LZ3.2</strain>
        <tissue evidence="1">Leaf</tissue>
    </source>
</reference>
<dbReference type="AlphaFoldDB" id="A0A9J5WYV1"/>
<proteinExistence type="predicted"/>
<keyword evidence="2" id="KW-1185">Reference proteome</keyword>
<evidence type="ECO:0000313" key="2">
    <source>
        <dbReference type="Proteomes" id="UP000824120"/>
    </source>
</evidence>
<organism evidence="1 2">
    <name type="scientific">Solanum commersonii</name>
    <name type="common">Commerson's wild potato</name>
    <name type="synonym">Commerson's nightshade</name>
    <dbReference type="NCBI Taxonomy" id="4109"/>
    <lineage>
        <taxon>Eukaryota</taxon>
        <taxon>Viridiplantae</taxon>
        <taxon>Streptophyta</taxon>
        <taxon>Embryophyta</taxon>
        <taxon>Tracheophyta</taxon>
        <taxon>Spermatophyta</taxon>
        <taxon>Magnoliopsida</taxon>
        <taxon>eudicotyledons</taxon>
        <taxon>Gunneridae</taxon>
        <taxon>Pentapetalae</taxon>
        <taxon>asterids</taxon>
        <taxon>lamiids</taxon>
        <taxon>Solanales</taxon>
        <taxon>Solanaceae</taxon>
        <taxon>Solanoideae</taxon>
        <taxon>Solaneae</taxon>
        <taxon>Solanum</taxon>
    </lineage>
</organism>
<name>A0A9J5WYV1_SOLCO</name>
<sequence>MINDKEKMTQIITEECRVLTWSLHTVPNIYHLFNLHKCDWIARDPRTYIEKIVREFYASYAATLHISQATISHFLYGPTTGHTWSLNTAELNYRCDIVPSGAFQRNAEQCEAVIL</sequence>
<comment type="caution">
    <text evidence="1">The sequence shown here is derived from an EMBL/GenBank/DDBJ whole genome shotgun (WGS) entry which is preliminary data.</text>
</comment>
<dbReference type="OrthoDB" id="1327928at2759"/>
<protein>
    <submittedName>
        <fullName evidence="1">Uncharacterized protein</fullName>
    </submittedName>
</protein>
<evidence type="ECO:0000313" key="1">
    <source>
        <dbReference type="EMBL" id="KAG5580963.1"/>
    </source>
</evidence>
<accession>A0A9J5WYV1</accession>